<comment type="caution">
    <text evidence="7">The sequence shown here is derived from an EMBL/GenBank/DDBJ whole genome shotgun (WGS) entry which is preliminary data.</text>
</comment>
<dbReference type="InterPro" id="IPR036907">
    <property type="entry name" value="5'-Nucleotdase_C_sf"/>
</dbReference>
<evidence type="ECO:0000259" key="6">
    <source>
        <dbReference type="Pfam" id="PF02872"/>
    </source>
</evidence>
<dbReference type="PANTHER" id="PTHR11575:SF6">
    <property type="entry name" value="2',3'-CYCLIC-NUCLEOTIDE 2'-PHOSPHODIESTERASE_3'-NUCLEOTIDASE"/>
    <property type="match status" value="1"/>
</dbReference>
<dbReference type="GO" id="GO:0000166">
    <property type="term" value="F:nucleotide binding"/>
    <property type="evidence" value="ECO:0007669"/>
    <property type="project" value="UniProtKB-KW"/>
</dbReference>
<protein>
    <recommendedName>
        <fullName evidence="9">LPXTG-domain-containing protein cell wall anchor domain</fullName>
    </recommendedName>
</protein>
<evidence type="ECO:0000256" key="2">
    <source>
        <dbReference type="RuleBase" id="RU362119"/>
    </source>
</evidence>
<evidence type="ECO:0008006" key="9">
    <source>
        <dbReference type="Google" id="ProtNLM"/>
    </source>
</evidence>
<dbReference type="EMBL" id="AGWN01000001">
    <property type="protein sequence ID" value="EPD31609.1"/>
    <property type="molecule type" value="Genomic_DNA"/>
</dbReference>
<dbReference type="Gene3D" id="3.90.780.10">
    <property type="entry name" value="5'-Nucleotidase, C-terminal domain"/>
    <property type="match status" value="1"/>
</dbReference>
<keyword evidence="4" id="KW-0812">Transmembrane</keyword>
<dbReference type="Pfam" id="PF02872">
    <property type="entry name" value="5_nucleotid_C"/>
    <property type="match status" value="1"/>
</dbReference>
<feature type="domain" description="Calcineurin-like phosphoesterase" evidence="5">
    <location>
        <begin position="34"/>
        <end position="276"/>
    </location>
</feature>
<organism evidence="7 8">
    <name type="scientific">Gleimia europaea ACS-120-V-Col10b</name>
    <dbReference type="NCBI Taxonomy" id="883069"/>
    <lineage>
        <taxon>Bacteria</taxon>
        <taxon>Bacillati</taxon>
        <taxon>Actinomycetota</taxon>
        <taxon>Actinomycetes</taxon>
        <taxon>Actinomycetales</taxon>
        <taxon>Actinomycetaceae</taxon>
        <taxon>Gleimia</taxon>
    </lineage>
</organism>
<dbReference type="OrthoDB" id="1016457at2"/>
<reference evidence="7 8" key="1">
    <citation type="submission" date="2013-05" db="EMBL/GenBank/DDBJ databases">
        <title>The Genome Sequence of Actinomyces europaeus ACS-120-V-COL10B.</title>
        <authorList>
            <consortium name="The Broad Institute Genomics Platform"/>
            <person name="Earl A."/>
            <person name="Ward D."/>
            <person name="Feldgarden M."/>
            <person name="Gevers D."/>
            <person name="Saerens B."/>
            <person name="Vaneechoutte M."/>
            <person name="Walker B."/>
            <person name="Young S."/>
            <person name="Zeng Q."/>
            <person name="Gargeya S."/>
            <person name="Fitzgerald M."/>
            <person name="Haas B."/>
            <person name="Abouelleil A."/>
            <person name="Allen A.W."/>
            <person name="Alvarado L."/>
            <person name="Arachchi H.M."/>
            <person name="Berlin A.M."/>
            <person name="Chapman S.B."/>
            <person name="Gainer-Dewar J."/>
            <person name="Goldberg J."/>
            <person name="Griggs A."/>
            <person name="Gujja S."/>
            <person name="Hansen M."/>
            <person name="Howarth C."/>
            <person name="Imamovic A."/>
            <person name="Ireland A."/>
            <person name="Larimer J."/>
            <person name="McCowan C."/>
            <person name="Murphy C."/>
            <person name="Pearson M."/>
            <person name="Poon T.W."/>
            <person name="Priest M."/>
            <person name="Roberts A."/>
            <person name="Saif S."/>
            <person name="Shea T."/>
            <person name="Sisk P."/>
            <person name="Sykes S."/>
            <person name="Wortman J."/>
            <person name="Nusbaum C."/>
            <person name="Birren B."/>
        </authorList>
    </citation>
    <scope>NUCLEOTIDE SEQUENCE [LARGE SCALE GENOMIC DNA]</scope>
    <source>
        <strain evidence="7 8">ACS-120-V-Col10b</strain>
    </source>
</reference>
<evidence type="ECO:0000256" key="3">
    <source>
        <dbReference type="SAM" id="MobiDB-lite"/>
    </source>
</evidence>
<dbReference type="PROSITE" id="PS00785">
    <property type="entry name" value="5_NUCLEOTIDASE_1"/>
    <property type="match status" value="1"/>
</dbReference>
<feature type="compositionally biased region" description="Polar residues" evidence="3">
    <location>
        <begin position="599"/>
        <end position="625"/>
    </location>
</feature>
<feature type="domain" description="5'-Nucleotidase C-terminal" evidence="6">
    <location>
        <begin position="361"/>
        <end position="549"/>
    </location>
</feature>
<evidence type="ECO:0000256" key="4">
    <source>
        <dbReference type="SAM" id="Phobius"/>
    </source>
</evidence>
<feature type="signal peptide" evidence="2">
    <location>
        <begin position="1"/>
        <end position="23"/>
    </location>
</feature>
<name>A0A9W5VX68_9ACTO</name>
<dbReference type="SUPFAM" id="SSF56300">
    <property type="entry name" value="Metallo-dependent phosphatases"/>
    <property type="match status" value="1"/>
</dbReference>
<comment type="similarity">
    <text evidence="2">Belongs to the 5'-nucleotidase family.</text>
</comment>
<feature type="chain" id="PRO_5041019159" description="LPXTG-domain-containing protein cell wall anchor domain" evidence="2">
    <location>
        <begin position="24"/>
        <end position="669"/>
    </location>
</feature>
<dbReference type="GO" id="GO:0016788">
    <property type="term" value="F:hydrolase activity, acting on ester bonds"/>
    <property type="evidence" value="ECO:0007669"/>
    <property type="project" value="InterPro"/>
</dbReference>
<keyword evidence="2" id="KW-0547">Nucleotide-binding</keyword>
<dbReference type="GO" id="GO:0030288">
    <property type="term" value="C:outer membrane-bounded periplasmic space"/>
    <property type="evidence" value="ECO:0007669"/>
    <property type="project" value="TreeGrafter"/>
</dbReference>
<dbReference type="AlphaFoldDB" id="A0A9W5VX68"/>
<dbReference type="GO" id="GO:0009166">
    <property type="term" value="P:nucleotide catabolic process"/>
    <property type="evidence" value="ECO:0007669"/>
    <property type="project" value="InterPro"/>
</dbReference>
<gene>
    <name evidence="7" type="ORF">HMPREF9238_01386</name>
</gene>
<keyword evidence="2" id="KW-0378">Hydrolase</keyword>
<dbReference type="InterPro" id="IPR029052">
    <property type="entry name" value="Metallo-depent_PP-like"/>
</dbReference>
<sequence length="669" mass="73337">MRKIATFAALPLVFGLMAVPAYAESGVTDIDDLTLLATTDIHGTLVDHDYFTGQPFGASKPENARGMDRLSTAVQKVREEKGKDAVLLLDNGDANQGSSIETVYHSNQTASTVDPMASVFNYLQYDAVAAGNHEFNYGLESLDQYINSLNMPFLAVNVNVRETGKPAYKQYTIINKKTKDGHEVKVGVIGAVTPGVPGWDGVKVASLEFRDVVQAVKEVVPKVKAEGADVVIVTAHTGEDPEDYKWDANDLQENAARSIAQNVSGVDVVVAGHSHVTDVVQKYYTNPDGREVLLTQPGYHGRFLSSVNIPLVRKDGKVTVEWGENKPAAEALKAPDYEPDPQIEQVIAPWFEQTKQWVATVVAQSTEEMKSETSPWEDTPILDFINKVQTDELTRALKGTEYENLPIIAEVSPFSRTAVFAKGDVTIADMASIYVYDNTLFGIKINGEQLKDYLEWSARYYVQQEEGAEITDWPSVLNARYEGTTRGLRDYTYDVLSGVNYHIDISKPVGQRIDLLTMPDGSPIKPTDEFVLALNNYRQAGGSDYPHVKTAPIVYDEQKAIRDLMIEWAQEHGTINPAEFFVHNWSVSTSPAKVDEPQPSETETAPTAEQNQPQPTPTGQASQVEKPSKAKGMSKPLAKTGSGNVLALSSAALALLLAGTVLVRRRSNV</sequence>
<keyword evidence="4" id="KW-1133">Transmembrane helix</keyword>
<keyword evidence="1 2" id="KW-0732">Signal</keyword>
<feature type="region of interest" description="Disordered" evidence="3">
    <location>
        <begin position="590"/>
        <end position="638"/>
    </location>
</feature>
<dbReference type="InterPro" id="IPR004843">
    <property type="entry name" value="Calcineurin-like_PHP"/>
</dbReference>
<evidence type="ECO:0000256" key="1">
    <source>
        <dbReference type="ARBA" id="ARBA00022729"/>
    </source>
</evidence>
<feature type="transmembrane region" description="Helical" evidence="4">
    <location>
        <begin position="645"/>
        <end position="663"/>
    </location>
</feature>
<dbReference type="GO" id="GO:0046872">
    <property type="term" value="F:metal ion binding"/>
    <property type="evidence" value="ECO:0007669"/>
    <property type="project" value="InterPro"/>
</dbReference>
<dbReference type="InterPro" id="IPR006146">
    <property type="entry name" value="5'-Nucleotdase_CS"/>
</dbReference>
<dbReference type="InterPro" id="IPR006179">
    <property type="entry name" value="5_nucleotidase/apyrase"/>
</dbReference>
<accession>A0A9W5VX68</accession>
<evidence type="ECO:0000313" key="8">
    <source>
        <dbReference type="Proteomes" id="UP000014387"/>
    </source>
</evidence>
<dbReference type="Pfam" id="PF00149">
    <property type="entry name" value="Metallophos"/>
    <property type="match status" value="1"/>
</dbReference>
<evidence type="ECO:0000313" key="7">
    <source>
        <dbReference type="EMBL" id="EPD31609.1"/>
    </source>
</evidence>
<dbReference type="Proteomes" id="UP000014387">
    <property type="component" value="Unassembled WGS sequence"/>
</dbReference>
<dbReference type="Gene3D" id="3.60.21.10">
    <property type="match status" value="1"/>
</dbReference>
<keyword evidence="4" id="KW-0472">Membrane</keyword>
<proteinExistence type="inferred from homology"/>
<evidence type="ECO:0000259" key="5">
    <source>
        <dbReference type="Pfam" id="PF00149"/>
    </source>
</evidence>
<dbReference type="PRINTS" id="PR01607">
    <property type="entry name" value="APYRASEFAMLY"/>
</dbReference>
<dbReference type="SUPFAM" id="SSF55816">
    <property type="entry name" value="5'-nucleotidase (syn. UDP-sugar hydrolase), C-terminal domain"/>
    <property type="match status" value="1"/>
</dbReference>
<dbReference type="PANTHER" id="PTHR11575">
    <property type="entry name" value="5'-NUCLEOTIDASE-RELATED"/>
    <property type="match status" value="1"/>
</dbReference>
<dbReference type="InterPro" id="IPR008334">
    <property type="entry name" value="5'-Nucleotdase_C"/>
</dbReference>
<keyword evidence="8" id="KW-1185">Reference proteome</keyword>